<reference evidence="9 10" key="1">
    <citation type="journal article" date="2010" name="Stand. Genomic Sci.">
        <title>Complete genome sequence of Aminobacterium colombiense type strain (ALA-1).</title>
        <authorList>
            <person name="Chertkov O."/>
            <person name="Sikorski J."/>
            <person name="Brambilla E."/>
            <person name="Lapidus A."/>
            <person name="Copeland A."/>
            <person name="Glavina Del Rio T."/>
            <person name="Nolan M."/>
            <person name="Lucas S."/>
            <person name="Tice H."/>
            <person name="Cheng J.F."/>
            <person name="Han C."/>
            <person name="Detter J.C."/>
            <person name="Bruce D."/>
            <person name="Tapia R."/>
            <person name="Goodwin L."/>
            <person name="Pitluck S."/>
            <person name="Liolios K."/>
            <person name="Ivanova N."/>
            <person name="Mavromatis K."/>
            <person name="Ovchinnikova G."/>
            <person name="Pati A."/>
            <person name="Chen A."/>
            <person name="Palaniappan K."/>
            <person name="Land M."/>
            <person name="Hauser L."/>
            <person name="Chang Y.J."/>
            <person name="Jeffries C.D."/>
            <person name="Spring S."/>
            <person name="Rohde M."/>
            <person name="Goker M."/>
            <person name="Bristow J."/>
            <person name="Eisen J.A."/>
            <person name="Markowitz V."/>
            <person name="Hugenholtz P."/>
            <person name="Kyrpides N.C."/>
            <person name="Klenk H.P."/>
        </authorList>
    </citation>
    <scope>NUCLEOTIDE SEQUENCE [LARGE SCALE GENOMIC DNA]</scope>
    <source>
        <strain evidence="10">DSM 12261 / ALA-1</strain>
    </source>
</reference>
<feature type="transmembrane region" description="Helical" evidence="7">
    <location>
        <begin position="406"/>
        <end position="427"/>
    </location>
</feature>
<dbReference type="STRING" id="572547.Amico_0210"/>
<dbReference type="OrthoDB" id="9772674at2"/>
<comment type="subcellular location">
    <subcellularLocation>
        <location evidence="1">Cell inner membrane</location>
        <topology evidence="1">Multi-pass membrane protein</topology>
    </subcellularLocation>
</comment>
<proteinExistence type="predicted"/>
<dbReference type="InterPro" id="IPR010656">
    <property type="entry name" value="DctM"/>
</dbReference>
<dbReference type="PANTHER" id="PTHR33362:SF3">
    <property type="entry name" value="SIALIC ACID TRAP TRANSPORTER PERMEASE PROTEIN SIAT"/>
    <property type="match status" value="1"/>
</dbReference>
<evidence type="ECO:0000256" key="4">
    <source>
        <dbReference type="ARBA" id="ARBA00022692"/>
    </source>
</evidence>
<dbReference type="eggNOG" id="COG1593">
    <property type="taxonomic scope" value="Bacteria"/>
</dbReference>
<accession>D5ECS4</accession>
<sequence length="445" mass="47463">MALGLTVSLVFFFLGLFGGVALGWLFIGSSLIGLSVAGMPLSFTAGTFYHSLFSEVLMAIGFFVYAGSLISEAGLADRIVRFSYALVGRIRGGMEIVSIVATLFLSALTGSSVPCISALIPLLVPRLAKYGYEPQYTTAILCSSSFLGYLIPPSVPALVYCLVAQQSVTAVFLATVVPGLLIALGYGVLNFYLCPKYMNMAIASEHELPPAAFSERMKEIMSSTWGALPALGCPLIILVGIYGGIFTPNEAGAIATIYCIFVGLFAYRELTKKGFWNATLSSLVSIGVIAVLIAAGTVFARYLIRLGVAQEVANWMLGLFESKIMIMLMVNILLLIMGMFIDGIPILILAVPLILPLMKELDVNLVHLGAIVILNVGLGVITPPFAMSIFVGSRLSGCSYGELVPIMMKFLLLVGIPVLLLTTYIPALSCWLPTVILGPNVVGPW</sequence>
<evidence type="ECO:0000313" key="9">
    <source>
        <dbReference type="EMBL" id="ADE56356.1"/>
    </source>
</evidence>
<feature type="transmembrane region" description="Helical" evidence="7">
    <location>
        <begin position="171"/>
        <end position="193"/>
    </location>
</feature>
<feature type="transmembrane region" description="Helical" evidence="7">
    <location>
        <begin position="96"/>
        <end position="124"/>
    </location>
</feature>
<keyword evidence="2" id="KW-1003">Cell membrane</keyword>
<dbReference type="GO" id="GO:0022857">
    <property type="term" value="F:transmembrane transporter activity"/>
    <property type="evidence" value="ECO:0007669"/>
    <property type="project" value="TreeGrafter"/>
</dbReference>
<dbReference type="InterPro" id="IPR004681">
    <property type="entry name" value="TRAP_DctM"/>
</dbReference>
<dbReference type="RefSeq" id="WP_013047622.1">
    <property type="nucleotide sequence ID" value="NC_014011.1"/>
</dbReference>
<dbReference type="Pfam" id="PF06808">
    <property type="entry name" value="DctM"/>
    <property type="match status" value="1"/>
</dbReference>
<keyword evidence="5 7" id="KW-1133">Transmembrane helix</keyword>
<dbReference type="Proteomes" id="UP000002366">
    <property type="component" value="Chromosome"/>
</dbReference>
<dbReference type="HOGENOM" id="CLU_019824_4_1_0"/>
<keyword evidence="4 7" id="KW-0812">Transmembrane</keyword>
<protein>
    <submittedName>
        <fullName evidence="9">TRAP dicarboxylate transporter, DctM subunit</fullName>
    </submittedName>
</protein>
<organism evidence="9 10">
    <name type="scientific">Aminobacterium colombiense (strain DSM 12261 / ALA-1)</name>
    <dbReference type="NCBI Taxonomy" id="572547"/>
    <lineage>
        <taxon>Bacteria</taxon>
        <taxon>Thermotogati</taxon>
        <taxon>Synergistota</taxon>
        <taxon>Synergistia</taxon>
        <taxon>Synergistales</taxon>
        <taxon>Aminobacteriaceae</taxon>
        <taxon>Aminobacterium</taxon>
    </lineage>
</organism>
<feature type="transmembrane region" description="Helical" evidence="7">
    <location>
        <begin position="365"/>
        <end position="386"/>
    </location>
</feature>
<evidence type="ECO:0000256" key="6">
    <source>
        <dbReference type="ARBA" id="ARBA00023136"/>
    </source>
</evidence>
<evidence type="ECO:0000256" key="3">
    <source>
        <dbReference type="ARBA" id="ARBA00022519"/>
    </source>
</evidence>
<feature type="transmembrane region" description="Helical" evidence="7">
    <location>
        <begin position="136"/>
        <end position="159"/>
    </location>
</feature>
<feature type="transmembrane region" description="Helical" evidence="7">
    <location>
        <begin position="251"/>
        <end position="268"/>
    </location>
</feature>
<feature type="transmembrane region" description="Helical" evidence="7">
    <location>
        <begin position="225"/>
        <end position="245"/>
    </location>
</feature>
<dbReference type="KEGG" id="aco:Amico_0210"/>
<keyword evidence="6 7" id="KW-0472">Membrane</keyword>
<evidence type="ECO:0000313" key="10">
    <source>
        <dbReference type="Proteomes" id="UP000002366"/>
    </source>
</evidence>
<dbReference type="GO" id="GO:0005886">
    <property type="term" value="C:plasma membrane"/>
    <property type="evidence" value="ECO:0007669"/>
    <property type="project" value="UniProtKB-SubCell"/>
</dbReference>
<feature type="transmembrane region" description="Helical" evidence="7">
    <location>
        <begin position="280"/>
        <end position="304"/>
    </location>
</feature>
<evidence type="ECO:0000256" key="1">
    <source>
        <dbReference type="ARBA" id="ARBA00004429"/>
    </source>
</evidence>
<feature type="domain" description="TRAP C4-dicarboxylate transport system permease DctM subunit" evidence="8">
    <location>
        <begin position="9"/>
        <end position="428"/>
    </location>
</feature>
<keyword evidence="3" id="KW-0997">Cell inner membrane</keyword>
<name>D5ECS4_AMICL</name>
<dbReference type="NCBIfam" id="TIGR00786">
    <property type="entry name" value="dctM"/>
    <property type="match status" value="1"/>
</dbReference>
<evidence type="ECO:0000256" key="5">
    <source>
        <dbReference type="ARBA" id="ARBA00022989"/>
    </source>
</evidence>
<feature type="transmembrane region" description="Helical" evidence="7">
    <location>
        <begin position="56"/>
        <end position="76"/>
    </location>
</feature>
<keyword evidence="10" id="KW-1185">Reference proteome</keyword>
<dbReference type="PIRSF" id="PIRSF006066">
    <property type="entry name" value="HI0050"/>
    <property type="match status" value="1"/>
</dbReference>
<dbReference type="EMBL" id="CP001997">
    <property type="protein sequence ID" value="ADE56356.1"/>
    <property type="molecule type" value="Genomic_DNA"/>
</dbReference>
<evidence type="ECO:0000256" key="2">
    <source>
        <dbReference type="ARBA" id="ARBA00022475"/>
    </source>
</evidence>
<dbReference type="PANTHER" id="PTHR33362">
    <property type="entry name" value="SIALIC ACID TRAP TRANSPORTER PERMEASE PROTEIN SIAT-RELATED"/>
    <property type="match status" value="1"/>
</dbReference>
<gene>
    <name evidence="9" type="ordered locus">Amico_0210</name>
</gene>
<evidence type="ECO:0000256" key="7">
    <source>
        <dbReference type="SAM" id="Phobius"/>
    </source>
</evidence>
<feature type="transmembrane region" description="Helical" evidence="7">
    <location>
        <begin position="7"/>
        <end position="26"/>
    </location>
</feature>
<feature type="transmembrane region" description="Helical" evidence="7">
    <location>
        <begin position="324"/>
        <end position="353"/>
    </location>
</feature>
<dbReference type="AlphaFoldDB" id="D5ECS4"/>
<evidence type="ECO:0000259" key="8">
    <source>
        <dbReference type="Pfam" id="PF06808"/>
    </source>
</evidence>